<protein>
    <submittedName>
        <fullName evidence="1">Predicted protein</fullName>
    </submittedName>
</protein>
<gene>
    <name evidence="1" type="ORF">LACBIDRAFT_300644</name>
</gene>
<evidence type="ECO:0000313" key="2">
    <source>
        <dbReference type="Proteomes" id="UP000001194"/>
    </source>
</evidence>
<dbReference type="GeneID" id="6069087"/>
<keyword evidence="2" id="KW-1185">Reference proteome</keyword>
<dbReference type="Proteomes" id="UP000001194">
    <property type="component" value="Unassembled WGS sequence"/>
</dbReference>
<dbReference type="HOGENOM" id="CLU_3143305_0_0_1"/>
<dbReference type="EMBL" id="DS547091">
    <property type="protein sequence ID" value="EDR15588.1"/>
    <property type="molecule type" value="Genomic_DNA"/>
</dbReference>
<organism evidence="2">
    <name type="scientific">Laccaria bicolor (strain S238N-H82 / ATCC MYA-4686)</name>
    <name type="common">Bicoloured deceiver</name>
    <name type="synonym">Laccaria laccata var. bicolor</name>
    <dbReference type="NCBI Taxonomy" id="486041"/>
    <lineage>
        <taxon>Eukaryota</taxon>
        <taxon>Fungi</taxon>
        <taxon>Dikarya</taxon>
        <taxon>Basidiomycota</taxon>
        <taxon>Agaricomycotina</taxon>
        <taxon>Agaricomycetes</taxon>
        <taxon>Agaricomycetidae</taxon>
        <taxon>Agaricales</taxon>
        <taxon>Agaricineae</taxon>
        <taxon>Hydnangiaceae</taxon>
        <taxon>Laccaria</taxon>
    </lineage>
</organism>
<dbReference type="RefSeq" id="XP_001873796.1">
    <property type="nucleotide sequence ID" value="XM_001873761.1"/>
</dbReference>
<reference evidence="1 2" key="1">
    <citation type="journal article" date="2008" name="Nature">
        <title>The genome of Laccaria bicolor provides insights into mycorrhizal symbiosis.</title>
        <authorList>
            <person name="Martin F."/>
            <person name="Aerts A."/>
            <person name="Ahren D."/>
            <person name="Brun A."/>
            <person name="Danchin E.G.J."/>
            <person name="Duchaussoy F."/>
            <person name="Gibon J."/>
            <person name="Kohler A."/>
            <person name="Lindquist E."/>
            <person name="Pereda V."/>
            <person name="Salamov A."/>
            <person name="Shapiro H.J."/>
            <person name="Wuyts J."/>
            <person name="Blaudez D."/>
            <person name="Buee M."/>
            <person name="Brokstein P."/>
            <person name="Canbaeck B."/>
            <person name="Cohen D."/>
            <person name="Courty P.E."/>
            <person name="Coutinho P.M."/>
            <person name="Delaruelle C."/>
            <person name="Detter J.C."/>
            <person name="Deveau A."/>
            <person name="DiFazio S."/>
            <person name="Duplessis S."/>
            <person name="Fraissinet-Tachet L."/>
            <person name="Lucic E."/>
            <person name="Frey-Klett P."/>
            <person name="Fourrey C."/>
            <person name="Feussner I."/>
            <person name="Gay G."/>
            <person name="Grimwood J."/>
            <person name="Hoegger P.J."/>
            <person name="Jain P."/>
            <person name="Kilaru S."/>
            <person name="Labbe J."/>
            <person name="Lin Y.C."/>
            <person name="Legue V."/>
            <person name="Le Tacon F."/>
            <person name="Marmeisse R."/>
            <person name="Melayah D."/>
            <person name="Montanini B."/>
            <person name="Muratet M."/>
            <person name="Nehls U."/>
            <person name="Niculita-Hirzel H."/>
            <person name="Oudot-Le Secq M.P."/>
            <person name="Peter M."/>
            <person name="Quesneville H."/>
            <person name="Rajashekar B."/>
            <person name="Reich M."/>
            <person name="Rouhier N."/>
            <person name="Schmutz J."/>
            <person name="Yin T."/>
            <person name="Chalot M."/>
            <person name="Henrissat B."/>
            <person name="Kuees U."/>
            <person name="Lucas S."/>
            <person name="Van de Peer Y."/>
            <person name="Podila G.K."/>
            <person name="Polle A."/>
            <person name="Pukkila P.J."/>
            <person name="Richardson P.M."/>
            <person name="Rouze P."/>
            <person name="Sanders I.R."/>
            <person name="Stajich J.E."/>
            <person name="Tunlid A."/>
            <person name="Tuskan G."/>
            <person name="Grigoriev I.V."/>
        </authorList>
    </citation>
    <scope>NUCLEOTIDE SEQUENCE [LARGE SCALE GENOMIC DNA]</scope>
    <source>
        <strain evidence="2">S238N-H82 / ATCC MYA-4686</strain>
    </source>
</reference>
<dbReference type="InParanoid" id="B0CPS9"/>
<accession>B0CPS9</accession>
<evidence type="ECO:0000313" key="1">
    <source>
        <dbReference type="EMBL" id="EDR15588.1"/>
    </source>
</evidence>
<proteinExistence type="predicted"/>
<sequence>MSNVVFRNRWATSPIFPSGTHYILIWQRPASFPLYGTLPYLSCYIATLP</sequence>
<name>B0CPS9_LACBS</name>
<dbReference type="AlphaFoldDB" id="B0CPS9"/>
<dbReference type="KEGG" id="lbc:LACBIDRAFT_300644"/>